<reference evidence="2 3" key="1">
    <citation type="submission" date="2014-08" db="EMBL/GenBank/DDBJ databases">
        <title>Comparative genomics of the Paenibacillus odorifer group.</title>
        <authorList>
            <person name="den Bakker H.C."/>
            <person name="Tsai Y.-C."/>
            <person name="Martin N."/>
            <person name="Korlach J."/>
            <person name="Wiedmann M."/>
        </authorList>
    </citation>
    <scope>NUCLEOTIDE SEQUENCE [LARGE SCALE GENOMIC DNA]</scope>
    <source>
        <strain evidence="2 3">DSM 14472</strain>
    </source>
</reference>
<dbReference type="Proteomes" id="UP000029507">
    <property type="component" value="Chromosome"/>
</dbReference>
<keyword evidence="1" id="KW-0175">Coiled coil</keyword>
<feature type="coiled-coil region" evidence="1">
    <location>
        <begin position="1"/>
        <end position="40"/>
    </location>
</feature>
<evidence type="ECO:0000313" key="3">
    <source>
        <dbReference type="Proteomes" id="UP000029507"/>
    </source>
</evidence>
<dbReference type="OrthoDB" id="2664580at2"/>
<dbReference type="AlphaFoldDB" id="A0A089N1H7"/>
<dbReference type="EMBL" id="CP009286">
    <property type="protein sequence ID" value="AIQ62539.1"/>
    <property type="molecule type" value="Genomic_DNA"/>
</dbReference>
<name>A0A089N1H7_9BACL</name>
<dbReference type="HOGENOM" id="CLU_2956329_0_0_9"/>
<proteinExistence type="predicted"/>
<sequence length="59" mass="6715">MNRLLAQLEAERRRLNELGIESLEKGIPLAENEAVQAQSRTIDQLIVRLHEKNAGRGQH</sequence>
<evidence type="ECO:0000256" key="1">
    <source>
        <dbReference type="SAM" id="Coils"/>
    </source>
</evidence>
<protein>
    <recommendedName>
        <fullName evidence="4">Aspartyl-phosphate phosphatase Spo0E family protein</fullName>
    </recommendedName>
</protein>
<accession>A0A089N1H7</accession>
<dbReference type="RefSeq" id="WP_038693811.1">
    <property type="nucleotide sequence ID" value="NZ_CP009286.1"/>
</dbReference>
<organism evidence="2 3">
    <name type="scientific">Paenibacillus stellifer</name>
    <dbReference type="NCBI Taxonomy" id="169760"/>
    <lineage>
        <taxon>Bacteria</taxon>
        <taxon>Bacillati</taxon>
        <taxon>Bacillota</taxon>
        <taxon>Bacilli</taxon>
        <taxon>Bacillales</taxon>
        <taxon>Paenibacillaceae</taxon>
        <taxon>Paenibacillus</taxon>
    </lineage>
</organism>
<dbReference type="STRING" id="169760.PSTEL_04900"/>
<dbReference type="KEGG" id="pste:PSTEL_04900"/>
<gene>
    <name evidence="2" type="ORF">PSTEL_04900</name>
</gene>
<keyword evidence="3" id="KW-1185">Reference proteome</keyword>
<evidence type="ECO:0000313" key="2">
    <source>
        <dbReference type="EMBL" id="AIQ62539.1"/>
    </source>
</evidence>
<evidence type="ECO:0008006" key="4">
    <source>
        <dbReference type="Google" id="ProtNLM"/>
    </source>
</evidence>